<comment type="subcellular location">
    <subcellularLocation>
        <location evidence="2">Cell membrane</location>
        <topology evidence="2">Multi-pass membrane protein</topology>
    </subcellularLocation>
</comment>
<feature type="transmembrane region" description="Helical" evidence="12">
    <location>
        <begin position="67"/>
        <end position="93"/>
    </location>
</feature>
<dbReference type="InterPro" id="IPR011990">
    <property type="entry name" value="TPR-like_helical_dom_sf"/>
</dbReference>
<dbReference type="CDD" id="cd07328">
    <property type="entry name" value="M48_Ste24p_like"/>
    <property type="match status" value="1"/>
</dbReference>
<keyword evidence="9 12" id="KW-1133">Transmembrane helix</keyword>
<evidence type="ECO:0000256" key="12">
    <source>
        <dbReference type="SAM" id="Phobius"/>
    </source>
</evidence>
<evidence type="ECO:0000256" key="6">
    <source>
        <dbReference type="ARBA" id="ARBA00022723"/>
    </source>
</evidence>
<evidence type="ECO:0000313" key="14">
    <source>
        <dbReference type="EMBL" id="PSB25687.1"/>
    </source>
</evidence>
<evidence type="ECO:0000256" key="11">
    <source>
        <dbReference type="ARBA" id="ARBA00023136"/>
    </source>
</evidence>
<comment type="caution">
    <text evidence="14">The sequence shown here is derived from an EMBL/GenBank/DDBJ whole genome shotgun (WGS) entry which is preliminary data.</text>
</comment>
<protein>
    <submittedName>
        <fullName evidence="14">Peptidase</fullName>
    </submittedName>
</protein>
<evidence type="ECO:0000256" key="7">
    <source>
        <dbReference type="ARBA" id="ARBA00022801"/>
    </source>
</evidence>
<accession>A0A2T1DYV5</accession>
<feature type="transmembrane region" description="Helical" evidence="12">
    <location>
        <begin position="30"/>
        <end position="61"/>
    </location>
</feature>
<dbReference type="InterPro" id="IPR001915">
    <property type="entry name" value="Peptidase_M48"/>
</dbReference>
<gene>
    <name evidence="14" type="ORF">C7B82_22360</name>
</gene>
<dbReference type="AlphaFoldDB" id="A0A2T1DYV5"/>
<feature type="domain" description="Peptidase M48" evidence="13">
    <location>
        <begin position="149"/>
        <end position="338"/>
    </location>
</feature>
<organism evidence="14 15">
    <name type="scientific">Stenomitos frigidus ULC18</name>
    <dbReference type="NCBI Taxonomy" id="2107698"/>
    <lineage>
        <taxon>Bacteria</taxon>
        <taxon>Bacillati</taxon>
        <taxon>Cyanobacteriota</taxon>
        <taxon>Cyanophyceae</taxon>
        <taxon>Leptolyngbyales</taxon>
        <taxon>Leptolyngbyaceae</taxon>
        <taxon>Stenomitos</taxon>
    </lineage>
</organism>
<dbReference type="Gene3D" id="3.30.2010.10">
    <property type="entry name" value="Metalloproteases ('zincins'), catalytic domain"/>
    <property type="match status" value="1"/>
</dbReference>
<comment type="cofactor">
    <cofactor evidence="1">
        <name>Zn(2+)</name>
        <dbReference type="ChEBI" id="CHEBI:29105"/>
    </cofactor>
</comment>
<evidence type="ECO:0000256" key="1">
    <source>
        <dbReference type="ARBA" id="ARBA00001947"/>
    </source>
</evidence>
<reference evidence="14 15" key="2">
    <citation type="submission" date="2018-03" db="EMBL/GenBank/DDBJ databases">
        <title>The ancient ancestry and fast evolution of plastids.</title>
        <authorList>
            <person name="Moore K.R."/>
            <person name="Magnabosco C."/>
            <person name="Momper L."/>
            <person name="Gold D.A."/>
            <person name="Bosak T."/>
            <person name="Fournier G.P."/>
        </authorList>
    </citation>
    <scope>NUCLEOTIDE SEQUENCE [LARGE SCALE GENOMIC DNA]</scope>
    <source>
        <strain evidence="14 15">ULC18</strain>
    </source>
</reference>
<evidence type="ECO:0000259" key="13">
    <source>
        <dbReference type="Pfam" id="PF01435"/>
    </source>
</evidence>
<dbReference type="PANTHER" id="PTHR43221">
    <property type="entry name" value="PROTEASE HTPX"/>
    <property type="match status" value="1"/>
</dbReference>
<reference evidence="15" key="1">
    <citation type="submission" date="2018-02" db="EMBL/GenBank/DDBJ databases">
        <authorList>
            <person name="Moore K."/>
            <person name="Momper L."/>
        </authorList>
    </citation>
    <scope>NUCLEOTIDE SEQUENCE [LARGE SCALE GENOMIC DNA]</scope>
    <source>
        <strain evidence="15">ULC18</strain>
    </source>
</reference>
<evidence type="ECO:0000256" key="2">
    <source>
        <dbReference type="ARBA" id="ARBA00004651"/>
    </source>
</evidence>
<proteinExistence type="predicted"/>
<dbReference type="Proteomes" id="UP000239576">
    <property type="component" value="Unassembled WGS sequence"/>
</dbReference>
<keyword evidence="15" id="KW-1185">Reference proteome</keyword>
<keyword evidence="6" id="KW-0479">Metal-binding</keyword>
<dbReference type="RefSeq" id="WP_106258738.1">
    <property type="nucleotide sequence ID" value="NZ_CAWNSW010000060.1"/>
</dbReference>
<sequence>MAITQEQFDALVKKLEAFSKKHPGRYRLRVALLAALGYAYLFLVLLGLLALVGLVIFFIVVSHYVNVNIYILKFGVLLAIPAWVIARSLWVVVPPPEGLKLSRHQAPPLFALVDEVTTALQAPKFHNILLNQEFNAAVVQIPRLGIFGWQENYLLLGLPLLQSLSLGQFKAILAHELGHLSGNHSRFAAWIYRIRKTWLQIYERLHQNDQHGAEVLFNRFLNWYWPAFNAYSFTLARMDEYEADRCAAQLAGAHTAAEALINVAVKARFLEDSFWSHIHQQVEHQADPPADVYSSMLTVLRRPLAEDLNQQWLEQALARTTNNADTHPCLTDRLKSLGYSAIQAYTLAQPATLQSSAAEQLLGKALQQFAEQFNRDWKEATSTPWRQRYAYLQETQGKLQALEQNALVKALTGEEIWEQAYYTSELRGQEAALPLLQKVLAIQPDHAEANYTLGQILLQQQDEAGIAYIEKGIAQRIHWVIDGCELVYGFYWQQGQAEEAQKYRDRAEQHYQLLLKAQQERAIVTDQDSFQPHTLTAYALKVLQQQLSNYVQIKEAYLVEKVVTYFPEEHICVLGIVRKKGLIGGGEADQKLVDLLVKNLEFPIQGYVVILNHSASGKLRKKMRQVDRSLIF</sequence>
<keyword evidence="5 12" id="KW-0812">Transmembrane</keyword>
<keyword evidence="7" id="KW-0378">Hydrolase</keyword>
<dbReference type="GO" id="GO:0046872">
    <property type="term" value="F:metal ion binding"/>
    <property type="evidence" value="ECO:0007669"/>
    <property type="project" value="UniProtKB-KW"/>
</dbReference>
<name>A0A2T1DYV5_9CYAN</name>
<dbReference type="Pfam" id="PF01435">
    <property type="entry name" value="Peptidase_M48"/>
    <property type="match status" value="1"/>
</dbReference>
<dbReference type="Gene3D" id="1.25.40.10">
    <property type="entry name" value="Tetratricopeptide repeat domain"/>
    <property type="match status" value="1"/>
</dbReference>
<dbReference type="GO" id="GO:0005886">
    <property type="term" value="C:plasma membrane"/>
    <property type="evidence" value="ECO:0007669"/>
    <property type="project" value="UniProtKB-SubCell"/>
</dbReference>
<evidence type="ECO:0000256" key="9">
    <source>
        <dbReference type="ARBA" id="ARBA00022989"/>
    </source>
</evidence>
<keyword evidence="10" id="KW-0482">Metalloprotease</keyword>
<dbReference type="PANTHER" id="PTHR43221:SF1">
    <property type="entry name" value="PROTEASE HTPX"/>
    <property type="match status" value="1"/>
</dbReference>
<evidence type="ECO:0000256" key="8">
    <source>
        <dbReference type="ARBA" id="ARBA00022833"/>
    </source>
</evidence>
<evidence type="ECO:0000256" key="3">
    <source>
        <dbReference type="ARBA" id="ARBA00022475"/>
    </source>
</evidence>
<dbReference type="GO" id="GO:0004222">
    <property type="term" value="F:metalloendopeptidase activity"/>
    <property type="evidence" value="ECO:0007669"/>
    <property type="project" value="InterPro"/>
</dbReference>
<dbReference type="SUPFAM" id="SSF48452">
    <property type="entry name" value="TPR-like"/>
    <property type="match status" value="1"/>
</dbReference>
<dbReference type="InterPro" id="IPR050083">
    <property type="entry name" value="HtpX_protease"/>
</dbReference>
<keyword evidence="11 12" id="KW-0472">Membrane</keyword>
<keyword evidence="4" id="KW-0645">Protease</keyword>
<dbReference type="EMBL" id="PVWK01000122">
    <property type="protein sequence ID" value="PSB25687.1"/>
    <property type="molecule type" value="Genomic_DNA"/>
</dbReference>
<evidence type="ECO:0000256" key="4">
    <source>
        <dbReference type="ARBA" id="ARBA00022670"/>
    </source>
</evidence>
<keyword evidence="8" id="KW-0862">Zinc</keyword>
<dbReference type="GO" id="GO:0006508">
    <property type="term" value="P:proteolysis"/>
    <property type="evidence" value="ECO:0007669"/>
    <property type="project" value="UniProtKB-KW"/>
</dbReference>
<evidence type="ECO:0000313" key="15">
    <source>
        <dbReference type="Proteomes" id="UP000239576"/>
    </source>
</evidence>
<keyword evidence="3" id="KW-1003">Cell membrane</keyword>
<evidence type="ECO:0000256" key="5">
    <source>
        <dbReference type="ARBA" id="ARBA00022692"/>
    </source>
</evidence>
<dbReference type="OrthoDB" id="9789270at2"/>
<evidence type="ECO:0000256" key="10">
    <source>
        <dbReference type="ARBA" id="ARBA00023049"/>
    </source>
</evidence>